<feature type="domain" description="S1 motif" evidence="10">
    <location>
        <begin position="124"/>
        <end position="189"/>
    </location>
</feature>
<dbReference type="PANTHER" id="PTHR10724">
    <property type="entry name" value="30S RIBOSOMAL PROTEIN S1"/>
    <property type="match status" value="1"/>
</dbReference>
<dbReference type="FunFam" id="2.40.50.140:FF:000018">
    <property type="entry name" value="30S ribosomal protein S1"/>
    <property type="match status" value="1"/>
</dbReference>
<keyword evidence="5" id="KW-0687">Ribonucleoprotein</keyword>
<protein>
    <recommendedName>
        <fullName evidence="7">Small ribosomal subunit protein bS1</fullName>
    </recommendedName>
    <alternativeName>
        <fullName evidence="8">30S ribosomal protein S1</fullName>
    </alternativeName>
</protein>
<dbReference type="PANTHER" id="PTHR10724:SF7">
    <property type="entry name" value="SMALL RIBOSOMAL SUBUNIT PROTEIN BS1C"/>
    <property type="match status" value="1"/>
</dbReference>
<feature type="domain" description="S1 motif" evidence="10">
    <location>
        <begin position="210"/>
        <end position="278"/>
    </location>
</feature>
<evidence type="ECO:0000256" key="8">
    <source>
        <dbReference type="ARBA" id="ARBA00035517"/>
    </source>
</evidence>
<dbReference type="AlphaFoldDB" id="A0A0M4CZX9"/>
<evidence type="ECO:0000256" key="4">
    <source>
        <dbReference type="ARBA" id="ARBA00022980"/>
    </source>
</evidence>
<evidence type="ECO:0000313" key="11">
    <source>
        <dbReference type="EMBL" id="ALC16165.1"/>
    </source>
</evidence>
<dbReference type="InterPro" id="IPR012340">
    <property type="entry name" value="NA-bd_OB-fold"/>
</dbReference>
<dbReference type="Gene3D" id="2.40.50.140">
    <property type="entry name" value="Nucleic acid-binding proteins"/>
    <property type="match status" value="6"/>
</dbReference>
<evidence type="ECO:0000256" key="3">
    <source>
        <dbReference type="ARBA" id="ARBA00022884"/>
    </source>
</evidence>
<dbReference type="NCBIfam" id="TIGR00717">
    <property type="entry name" value="rpsA"/>
    <property type="match status" value="1"/>
</dbReference>
<feature type="domain" description="S1 motif" evidence="10">
    <location>
        <begin position="295"/>
        <end position="365"/>
    </location>
</feature>
<dbReference type="SUPFAM" id="SSF50249">
    <property type="entry name" value="Nucleic acid-binding proteins"/>
    <property type="match status" value="6"/>
</dbReference>
<dbReference type="InterPro" id="IPR003029">
    <property type="entry name" value="S1_domain"/>
</dbReference>
<comment type="similarity">
    <text evidence="1">Belongs to the bacterial ribosomal protein bS1 family.</text>
</comment>
<dbReference type="GO" id="GO:0022627">
    <property type="term" value="C:cytosolic small ribosomal subunit"/>
    <property type="evidence" value="ECO:0007669"/>
    <property type="project" value="TreeGrafter"/>
</dbReference>
<dbReference type="STRING" id="1603606.DSOUD_1385"/>
<sequence>MVEDKSKFDMDSEDEDMDDESGFGEMEQSFEDMFENSLRELHAGNVVVGTIVQVNPDSVVVDVGGKSEGVIPLSEFVGALGEEGIKVGDQFDVLIERTENESGLISLSKEKADRQKIWNALEEGAVVDGRIISRIKGGLSVDIGVNAFLPGSQVDLRPVRNLDKMLGETYQFKIIKLNKRRGNIVLSRRVLLEDQRENQRSDTLKTLEEGQVIEGVVKNLTDYGAFIDLGGIDGLLHITDMSWGRVNHPSDILAVGDKINVKVLKFDREKERVSLGLKQIAPDPWLDVEAKYPVGNRITGKVVSLTDYGAFIELEEGVEGLIHVSEMSWTKRIKHPNKVLNIGDDVESVVLALDIPNRRISLGLKQVESNPWEVIGEKFPIGTIIEGQVKNITDFGIFVGVDEGIDGLVHISDLSWTKRIKHPSEIYKKGDLVKAVVLNIDRENERFSLGVKQLTPDPWQSIPTRFAPGTIIRGQVTSVTDFGIFLEVEEGIEGLIHVSEISKEKIDSPKSFAAVGDELEAVVLHVDNVERKIALSIKHLADRKEKAEVDAFLGAQRNATSNFGDLLQGALGKAGTDKDEE</sequence>
<dbReference type="RefSeq" id="WP_053550304.1">
    <property type="nucleotide sequence ID" value="NZ_CP010802.1"/>
</dbReference>
<dbReference type="InterPro" id="IPR035104">
    <property type="entry name" value="Ribosomal_protein_S1-like"/>
</dbReference>
<dbReference type="PROSITE" id="PS50126">
    <property type="entry name" value="S1"/>
    <property type="match status" value="6"/>
</dbReference>
<keyword evidence="12" id="KW-1185">Reference proteome</keyword>
<evidence type="ECO:0000259" key="10">
    <source>
        <dbReference type="PROSITE" id="PS50126"/>
    </source>
</evidence>
<dbReference type="Pfam" id="PF00575">
    <property type="entry name" value="S1"/>
    <property type="match status" value="6"/>
</dbReference>
<dbReference type="GO" id="GO:0006412">
    <property type="term" value="P:translation"/>
    <property type="evidence" value="ECO:0007669"/>
    <property type="project" value="InterPro"/>
</dbReference>
<dbReference type="PATRIC" id="fig|1603606.3.peg.1511"/>
<evidence type="ECO:0000256" key="6">
    <source>
        <dbReference type="ARBA" id="ARBA00025604"/>
    </source>
</evidence>
<dbReference type="KEGG" id="des:DSOUD_1385"/>
<dbReference type="Proteomes" id="UP000057158">
    <property type="component" value="Chromosome"/>
</dbReference>
<dbReference type="FunFam" id="2.40.50.140:FF:000103">
    <property type="entry name" value="protein RRP5 homolog"/>
    <property type="match status" value="1"/>
</dbReference>
<keyword evidence="4 11" id="KW-0689">Ribosomal protein</keyword>
<reference evidence="11 12" key="1">
    <citation type="submission" date="2015-07" db="EMBL/GenBank/DDBJ databases">
        <title>Isolation and Genomic Characterization of a Novel Halophilic Metal-Reducing Deltaproteobacterium from the Deep Subsurface.</title>
        <authorList>
            <person name="Badalamenti J.P."/>
            <person name="Summers Z.M."/>
            <person name="Gralnick J.A."/>
            <person name="Bond D.R."/>
        </authorList>
    </citation>
    <scope>NUCLEOTIDE SEQUENCE [LARGE SCALE GENOMIC DNA]</scope>
    <source>
        <strain evidence="11 12">WTL</strain>
    </source>
</reference>
<dbReference type="GO" id="GO:0003735">
    <property type="term" value="F:structural constituent of ribosome"/>
    <property type="evidence" value="ECO:0007669"/>
    <property type="project" value="InterPro"/>
</dbReference>
<evidence type="ECO:0000313" key="12">
    <source>
        <dbReference type="Proteomes" id="UP000057158"/>
    </source>
</evidence>
<dbReference type="OrthoDB" id="9804077at2"/>
<feature type="compositionally biased region" description="Basic and acidic residues" evidence="9">
    <location>
        <begin position="1"/>
        <end position="10"/>
    </location>
</feature>
<feature type="compositionally biased region" description="Acidic residues" evidence="9">
    <location>
        <begin position="11"/>
        <end position="23"/>
    </location>
</feature>
<comment type="function">
    <text evidence="6">Binds mRNA; thus facilitating recognition of the initiation point. It is needed to translate mRNA with a short Shine-Dalgarno (SD) purine-rich sequence.</text>
</comment>
<organism evidence="11 12">
    <name type="scientific">Desulfuromonas soudanensis</name>
    <dbReference type="NCBI Taxonomy" id="1603606"/>
    <lineage>
        <taxon>Bacteria</taxon>
        <taxon>Pseudomonadati</taxon>
        <taxon>Thermodesulfobacteriota</taxon>
        <taxon>Desulfuromonadia</taxon>
        <taxon>Desulfuromonadales</taxon>
        <taxon>Desulfuromonadaceae</taxon>
        <taxon>Desulfuromonas</taxon>
    </lineage>
</organism>
<evidence type="ECO:0000256" key="5">
    <source>
        <dbReference type="ARBA" id="ARBA00023274"/>
    </source>
</evidence>
<feature type="domain" description="S1 motif" evidence="10">
    <location>
        <begin position="44"/>
        <end position="110"/>
    </location>
</feature>
<dbReference type="PRINTS" id="PR00681">
    <property type="entry name" value="RIBOSOMALS1"/>
</dbReference>
<keyword evidence="2" id="KW-0677">Repeat</keyword>
<name>A0A0M4CZX9_9BACT</name>
<feature type="domain" description="S1 motif" evidence="10">
    <location>
        <begin position="382"/>
        <end position="452"/>
    </location>
</feature>
<proteinExistence type="inferred from homology"/>
<dbReference type="NCBIfam" id="NF004952">
    <property type="entry name" value="PRK06299.1-2"/>
    <property type="match status" value="1"/>
</dbReference>
<dbReference type="CDD" id="cd05687">
    <property type="entry name" value="S1_RPS1_repeat_ec1_hs1"/>
    <property type="match status" value="1"/>
</dbReference>
<dbReference type="CDD" id="cd04465">
    <property type="entry name" value="S1_RPS1_repeat_ec2_hs2"/>
    <property type="match status" value="1"/>
</dbReference>
<feature type="domain" description="S1 motif" evidence="10">
    <location>
        <begin position="469"/>
        <end position="538"/>
    </location>
</feature>
<dbReference type="CDD" id="cd05688">
    <property type="entry name" value="S1_RPS1_repeat_ec3"/>
    <property type="match status" value="1"/>
</dbReference>
<keyword evidence="3" id="KW-0694">RNA-binding</keyword>
<dbReference type="EMBL" id="CP010802">
    <property type="protein sequence ID" value="ALC16165.1"/>
    <property type="molecule type" value="Genomic_DNA"/>
</dbReference>
<feature type="region of interest" description="Disordered" evidence="9">
    <location>
        <begin position="1"/>
        <end position="23"/>
    </location>
</feature>
<dbReference type="InterPro" id="IPR050437">
    <property type="entry name" value="Ribos_protein_bS1-like"/>
</dbReference>
<dbReference type="SMART" id="SM00316">
    <property type="entry name" value="S1"/>
    <property type="match status" value="6"/>
</dbReference>
<gene>
    <name evidence="11" type="primary">rpsA</name>
    <name evidence="11" type="ORF">DSOUD_1385</name>
</gene>
<evidence type="ECO:0000256" key="7">
    <source>
        <dbReference type="ARBA" id="ARBA00035293"/>
    </source>
</evidence>
<evidence type="ECO:0000256" key="2">
    <source>
        <dbReference type="ARBA" id="ARBA00022737"/>
    </source>
</evidence>
<accession>A0A0M4CZX9</accession>
<dbReference type="GO" id="GO:0003729">
    <property type="term" value="F:mRNA binding"/>
    <property type="evidence" value="ECO:0007669"/>
    <property type="project" value="TreeGrafter"/>
</dbReference>
<dbReference type="FunFam" id="2.40.50.140:FF:000011">
    <property type="entry name" value="30S ribosomal protein S1"/>
    <property type="match status" value="2"/>
</dbReference>
<evidence type="ECO:0000256" key="1">
    <source>
        <dbReference type="ARBA" id="ARBA00006767"/>
    </source>
</evidence>
<evidence type="ECO:0000256" key="9">
    <source>
        <dbReference type="SAM" id="MobiDB-lite"/>
    </source>
</evidence>
<dbReference type="InterPro" id="IPR000110">
    <property type="entry name" value="Ribosomal_bS1"/>
</dbReference>